<reference evidence="9 10" key="1">
    <citation type="journal article" date="2019" name="Nat. Med.">
        <title>A library of human gut bacterial isolates paired with longitudinal multiomics data enables mechanistic microbiome research.</title>
        <authorList>
            <person name="Poyet M."/>
            <person name="Groussin M."/>
            <person name="Gibbons S.M."/>
            <person name="Avila-Pacheco J."/>
            <person name="Jiang X."/>
            <person name="Kearney S.M."/>
            <person name="Perrotta A.R."/>
            <person name="Berdy B."/>
            <person name="Zhao S."/>
            <person name="Lieberman T.D."/>
            <person name="Swanson P.K."/>
            <person name="Smith M."/>
            <person name="Roesemann S."/>
            <person name="Alexander J.E."/>
            <person name="Rich S.A."/>
            <person name="Livny J."/>
            <person name="Vlamakis H."/>
            <person name="Clish C."/>
            <person name="Bullock K."/>
            <person name="Deik A."/>
            <person name="Scott J."/>
            <person name="Pierce K.A."/>
            <person name="Xavier R.J."/>
            <person name="Alm E.J."/>
        </authorList>
    </citation>
    <scope>NUCLEOTIDE SEQUENCE [LARGE SCALE GENOMIC DNA]</scope>
    <source>
        <strain evidence="9 10">BIOML-A58</strain>
    </source>
</reference>
<evidence type="ECO:0000259" key="7">
    <source>
        <dbReference type="Pfam" id="PF07980"/>
    </source>
</evidence>
<keyword evidence="5" id="KW-0998">Cell outer membrane</keyword>
<dbReference type="GO" id="GO:0009279">
    <property type="term" value="C:cell outer membrane"/>
    <property type="evidence" value="ECO:0007669"/>
    <property type="project" value="UniProtKB-SubCell"/>
</dbReference>
<dbReference type="InterPro" id="IPR011990">
    <property type="entry name" value="TPR-like_helical_dom_sf"/>
</dbReference>
<feature type="chain" id="PRO_5029512409" evidence="6">
    <location>
        <begin position="25"/>
        <end position="578"/>
    </location>
</feature>
<dbReference type="Pfam" id="PF07980">
    <property type="entry name" value="SusD_RagB"/>
    <property type="match status" value="1"/>
</dbReference>
<organism evidence="9 10">
    <name type="scientific">Bacteroides xylanisolvens</name>
    <dbReference type="NCBI Taxonomy" id="371601"/>
    <lineage>
        <taxon>Bacteria</taxon>
        <taxon>Pseudomonadati</taxon>
        <taxon>Bacteroidota</taxon>
        <taxon>Bacteroidia</taxon>
        <taxon>Bacteroidales</taxon>
        <taxon>Bacteroidaceae</taxon>
        <taxon>Bacteroides</taxon>
    </lineage>
</organism>
<keyword evidence="3 6" id="KW-0732">Signal</keyword>
<comment type="subcellular location">
    <subcellularLocation>
        <location evidence="1">Cell outer membrane</location>
    </subcellularLocation>
</comment>
<protein>
    <submittedName>
        <fullName evidence="9">RagB/SusD family nutrient uptake outer membrane protein</fullName>
    </submittedName>
</protein>
<evidence type="ECO:0000256" key="3">
    <source>
        <dbReference type="ARBA" id="ARBA00022729"/>
    </source>
</evidence>
<name>A0A7J5Q030_9BACE</name>
<dbReference type="AlphaFoldDB" id="A0A7J5Q030"/>
<gene>
    <name evidence="9" type="ORF">GA398_05765</name>
</gene>
<dbReference type="Gene3D" id="1.25.40.390">
    <property type="match status" value="1"/>
</dbReference>
<evidence type="ECO:0000313" key="10">
    <source>
        <dbReference type="Proteomes" id="UP000434604"/>
    </source>
</evidence>
<accession>A0A7J5Q030</accession>
<evidence type="ECO:0000256" key="4">
    <source>
        <dbReference type="ARBA" id="ARBA00023136"/>
    </source>
</evidence>
<dbReference type="InterPro" id="IPR012944">
    <property type="entry name" value="SusD_RagB_dom"/>
</dbReference>
<dbReference type="PROSITE" id="PS51257">
    <property type="entry name" value="PROKAR_LIPOPROTEIN"/>
    <property type="match status" value="1"/>
</dbReference>
<dbReference type="Proteomes" id="UP000434604">
    <property type="component" value="Unassembled WGS sequence"/>
</dbReference>
<evidence type="ECO:0000256" key="2">
    <source>
        <dbReference type="ARBA" id="ARBA00006275"/>
    </source>
</evidence>
<evidence type="ECO:0000313" key="9">
    <source>
        <dbReference type="EMBL" id="KAB6149015.1"/>
    </source>
</evidence>
<dbReference type="Pfam" id="PF14322">
    <property type="entry name" value="SusD-like_3"/>
    <property type="match status" value="1"/>
</dbReference>
<feature type="domain" description="SusD-like N-terminal" evidence="8">
    <location>
        <begin position="35"/>
        <end position="245"/>
    </location>
</feature>
<dbReference type="InterPro" id="IPR033985">
    <property type="entry name" value="SusD-like_N"/>
</dbReference>
<dbReference type="EMBL" id="WDED01000006">
    <property type="protein sequence ID" value="KAB6149015.1"/>
    <property type="molecule type" value="Genomic_DNA"/>
</dbReference>
<comment type="similarity">
    <text evidence="2">Belongs to the SusD family.</text>
</comment>
<keyword evidence="4" id="KW-0472">Membrane</keyword>
<evidence type="ECO:0000259" key="8">
    <source>
        <dbReference type="Pfam" id="PF14322"/>
    </source>
</evidence>
<feature type="domain" description="RagB/SusD" evidence="7">
    <location>
        <begin position="326"/>
        <end position="578"/>
    </location>
</feature>
<evidence type="ECO:0000256" key="1">
    <source>
        <dbReference type="ARBA" id="ARBA00004442"/>
    </source>
</evidence>
<evidence type="ECO:0000256" key="6">
    <source>
        <dbReference type="SAM" id="SignalP"/>
    </source>
</evidence>
<evidence type="ECO:0000256" key="5">
    <source>
        <dbReference type="ARBA" id="ARBA00023237"/>
    </source>
</evidence>
<feature type="signal peptide" evidence="6">
    <location>
        <begin position="1"/>
        <end position="24"/>
    </location>
</feature>
<sequence>MIMRKIVTILCCLMALLSACDSFFDPKLTNNKGEQQLIDDPNIIRGFITFAYRSIPLNYDAFGSDFLDCATDNALTNNLSGSMNLMSGQNGYWTNISNPLDNWNASYENIRSLNDFIERGLGEDIVYIRSNAQENADYRNRLKGEAYFLRAWIQFDLLRRFSGIDTEGKLMGFPIITQTMSVEKIEMRPRNTFDECVKQILDDITVALSAGLKDKYEGDNAIWGATNLGRPTTVACKALKSRVLLYAASPAYNLHEDAERYKQAAQAAKDVIDMIGTTLPDIYKVDNISAIFYNNDDCDELILRRVAGNETGDLGMETRHFAPAVGLIGAGKCNPSQNLVDAFPMANGYPIDHPDAQRPADMYAERDPRLAMTILHNGSVFKGVEIQTYSGGNCMPGATGVTDQNSTRTGYFLRKWISSKVNLISGNTITDYHYYAMFRKVEAFLNFAEAANFAYGPDDKTLGMSAREAIAEVRRRAGLASAGDPYLYSLNTKDELEGLIKNERRIELCFENHRFFDLRRWKEGMNESVKGITFSGPDDKEGRVTVVQTPVYRDYMIYGPIPNAERMKCPAITQNQGW</sequence>
<dbReference type="SUPFAM" id="SSF48452">
    <property type="entry name" value="TPR-like"/>
    <property type="match status" value="1"/>
</dbReference>
<proteinExistence type="inferred from homology"/>
<comment type="caution">
    <text evidence="9">The sequence shown here is derived from an EMBL/GenBank/DDBJ whole genome shotgun (WGS) entry which is preliminary data.</text>
</comment>